<proteinExistence type="inferred from homology"/>
<evidence type="ECO:0000256" key="7">
    <source>
        <dbReference type="SAM" id="MobiDB-lite"/>
    </source>
</evidence>
<comment type="similarity">
    <text evidence="1">Belongs to the FemABX family.</text>
</comment>
<keyword evidence="9" id="KW-1185">Reference proteome</keyword>
<feature type="compositionally biased region" description="Polar residues" evidence="7">
    <location>
        <begin position="1"/>
        <end position="12"/>
    </location>
</feature>
<evidence type="ECO:0000256" key="3">
    <source>
        <dbReference type="ARBA" id="ARBA00022960"/>
    </source>
</evidence>
<dbReference type="STRING" id="1469144.LI90_1414"/>
<evidence type="ECO:0000313" key="8">
    <source>
        <dbReference type="EMBL" id="KWW99775.1"/>
    </source>
</evidence>
<keyword evidence="4" id="KW-0573">Peptidoglycan synthesis</keyword>
<keyword evidence="2" id="KW-0808">Transferase</keyword>
<dbReference type="GO" id="GO:0016755">
    <property type="term" value="F:aminoacyltransferase activity"/>
    <property type="evidence" value="ECO:0007669"/>
    <property type="project" value="InterPro"/>
</dbReference>
<accession>A0A132MPW9</accession>
<organism evidence="8 9">
    <name type="scientific">Carbonactinospora thermoautotrophica</name>
    <dbReference type="NCBI Taxonomy" id="1469144"/>
    <lineage>
        <taxon>Bacteria</taxon>
        <taxon>Bacillati</taxon>
        <taxon>Actinomycetota</taxon>
        <taxon>Actinomycetes</taxon>
        <taxon>Kitasatosporales</taxon>
        <taxon>Carbonactinosporaceae</taxon>
        <taxon>Carbonactinospora</taxon>
    </lineage>
</organism>
<dbReference type="SUPFAM" id="SSF55729">
    <property type="entry name" value="Acyl-CoA N-acyltransferases (Nat)"/>
    <property type="match status" value="2"/>
</dbReference>
<evidence type="ECO:0000256" key="2">
    <source>
        <dbReference type="ARBA" id="ARBA00022679"/>
    </source>
</evidence>
<dbReference type="OrthoDB" id="9793335at2"/>
<evidence type="ECO:0000256" key="6">
    <source>
        <dbReference type="ARBA" id="ARBA00023316"/>
    </source>
</evidence>
<keyword evidence="6" id="KW-0961">Cell wall biogenesis/degradation</keyword>
<dbReference type="Pfam" id="PF02388">
    <property type="entry name" value="FemAB"/>
    <property type="match status" value="2"/>
</dbReference>
<evidence type="ECO:0008006" key="10">
    <source>
        <dbReference type="Google" id="ProtNLM"/>
    </source>
</evidence>
<dbReference type="GO" id="GO:0008360">
    <property type="term" value="P:regulation of cell shape"/>
    <property type="evidence" value="ECO:0007669"/>
    <property type="project" value="UniProtKB-KW"/>
</dbReference>
<feature type="region of interest" description="Disordered" evidence="7">
    <location>
        <begin position="1"/>
        <end position="22"/>
    </location>
</feature>
<dbReference type="InterPro" id="IPR016181">
    <property type="entry name" value="Acyl_CoA_acyltransferase"/>
</dbReference>
<dbReference type="RefSeq" id="WP_079045826.1">
    <property type="nucleotide sequence ID" value="NZ_JYIJ01000015.1"/>
</dbReference>
<dbReference type="EMBL" id="LAXD01000001">
    <property type="protein sequence ID" value="KWW99775.1"/>
    <property type="molecule type" value="Genomic_DNA"/>
</dbReference>
<dbReference type="AlphaFoldDB" id="A0A132MPW9"/>
<sequence length="392" mass="44421">MPLTLSAGSTADQPAHPHNPPQRLRTLSRQEHLDFIQRLPSASFLQCPSWGDVKVGWTAESLGWEDAEGNLVGSALVLYRQAPKVKRYFAYIPEGPVINWADGDLSRWLDPLLAHLREKGVFTVKIGPPLAVRRWEAETLKRAIAAGRAKTLREVPADHINDIALRVAEQLRAAGWLHASEGESGTGDVQPRYVFQLPLAERSLEDVWKGFNQQWRRNIKKAEKCGVEVVEGGYDDLPIFFELLEITQQRDGFNLGRTLKYYQRQYETLRAEDPERMKLYLAKHGSEVLAAATMLKVGNHIWFQSGGSANHKREVRPSNGLQWRMIQDAHAQGAAVYDMRGVGETLDPEVRKFGLLQFKLGTGGQTVEYLGEWDFPLNKLLHKAFDFYMSHR</sequence>
<dbReference type="GO" id="GO:0071555">
    <property type="term" value="P:cell wall organization"/>
    <property type="evidence" value="ECO:0007669"/>
    <property type="project" value="UniProtKB-KW"/>
</dbReference>
<dbReference type="PATRIC" id="fig|1469144.10.peg.1553"/>
<dbReference type="InterPro" id="IPR050644">
    <property type="entry name" value="PG_Glycine_Bridge_Synth"/>
</dbReference>
<evidence type="ECO:0000313" key="9">
    <source>
        <dbReference type="Proteomes" id="UP000070188"/>
    </source>
</evidence>
<evidence type="ECO:0000256" key="4">
    <source>
        <dbReference type="ARBA" id="ARBA00022984"/>
    </source>
</evidence>
<comment type="caution">
    <text evidence="8">The sequence shown here is derived from an EMBL/GenBank/DDBJ whole genome shotgun (WGS) entry which is preliminary data.</text>
</comment>
<gene>
    <name evidence="8" type="ORF">LI90_1414</name>
</gene>
<protein>
    <recommendedName>
        <fullName evidence="10">Peptidoglycan bridge formation protein FemAB</fullName>
    </recommendedName>
</protein>
<evidence type="ECO:0000256" key="5">
    <source>
        <dbReference type="ARBA" id="ARBA00023315"/>
    </source>
</evidence>
<reference evidence="9" key="1">
    <citation type="submission" date="2015-04" db="EMBL/GenBank/DDBJ databases">
        <title>Physiological reanalysis, assessment of diazotrophy, and genome sequences of multiple isolates of Streptomyces thermoautotrophicus.</title>
        <authorList>
            <person name="MacKellar D.C."/>
            <person name="Lieber L."/>
            <person name="Norman J."/>
            <person name="Bolger A."/>
            <person name="Tobin C."/>
            <person name="Murray J.W."/>
            <person name="Chang R."/>
            <person name="Ford T."/>
            <person name="Nguyen P.Q."/>
            <person name="Woodward J."/>
            <person name="Permingeat H."/>
            <person name="Joshi N.S."/>
            <person name="Silver P.A."/>
            <person name="Usadel B."/>
            <person name="Rutherford A.W."/>
            <person name="Friesen M."/>
            <person name="Prell J."/>
        </authorList>
    </citation>
    <scope>NUCLEOTIDE SEQUENCE [LARGE SCALE GENOMIC DNA]</scope>
    <source>
        <strain evidence="9">H1</strain>
    </source>
</reference>
<dbReference type="Gene3D" id="3.40.630.30">
    <property type="match status" value="2"/>
</dbReference>
<dbReference type="PANTHER" id="PTHR36174:SF1">
    <property type="entry name" value="LIPID II:GLYCINE GLYCYLTRANSFERASE"/>
    <property type="match status" value="1"/>
</dbReference>
<dbReference type="GO" id="GO:0009252">
    <property type="term" value="P:peptidoglycan biosynthetic process"/>
    <property type="evidence" value="ECO:0007669"/>
    <property type="project" value="UniProtKB-KW"/>
</dbReference>
<dbReference type="PANTHER" id="PTHR36174">
    <property type="entry name" value="LIPID II:GLYCINE GLYCYLTRANSFERASE"/>
    <property type="match status" value="1"/>
</dbReference>
<evidence type="ECO:0000256" key="1">
    <source>
        <dbReference type="ARBA" id="ARBA00009943"/>
    </source>
</evidence>
<keyword evidence="5" id="KW-0012">Acyltransferase</keyword>
<dbReference type="Proteomes" id="UP000070188">
    <property type="component" value="Unassembled WGS sequence"/>
</dbReference>
<keyword evidence="3" id="KW-0133">Cell shape</keyword>
<name>A0A132MPW9_9ACTN</name>
<dbReference type="PROSITE" id="PS51191">
    <property type="entry name" value="FEMABX"/>
    <property type="match status" value="1"/>
</dbReference>
<dbReference type="InterPro" id="IPR003447">
    <property type="entry name" value="FEMABX"/>
</dbReference>